<reference evidence="2" key="1">
    <citation type="submission" date="2012-04" db="EMBL/GenBank/DDBJ databases">
        <title>The Genome Sequence of Loa loa.</title>
        <authorList>
            <consortium name="The Broad Institute Genome Sequencing Platform"/>
            <consortium name="Broad Institute Genome Sequencing Center for Infectious Disease"/>
            <person name="Nutman T.B."/>
            <person name="Fink D.L."/>
            <person name="Russ C."/>
            <person name="Young S."/>
            <person name="Zeng Q."/>
            <person name="Gargeya S."/>
            <person name="Alvarado L."/>
            <person name="Berlin A."/>
            <person name="Chapman S.B."/>
            <person name="Chen Z."/>
            <person name="Freedman E."/>
            <person name="Gellesch M."/>
            <person name="Goldberg J."/>
            <person name="Griggs A."/>
            <person name="Gujja S."/>
            <person name="Heilman E.R."/>
            <person name="Heiman D."/>
            <person name="Howarth C."/>
            <person name="Mehta T."/>
            <person name="Neiman D."/>
            <person name="Pearson M."/>
            <person name="Roberts A."/>
            <person name="Saif S."/>
            <person name="Shea T."/>
            <person name="Shenoy N."/>
            <person name="Sisk P."/>
            <person name="Stolte C."/>
            <person name="Sykes S."/>
            <person name="White J."/>
            <person name="Yandava C."/>
            <person name="Haas B."/>
            <person name="Henn M.R."/>
            <person name="Nusbaum C."/>
            <person name="Birren B."/>
        </authorList>
    </citation>
    <scope>NUCLEOTIDE SEQUENCE [LARGE SCALE GENOMIC DNA]</scope>
</reference>
<evidence type="ECO:0000256" key="1">
    <source>
        <dbReference type="SAM" id="Phobius"/>
    </source>
</evidence>
<protein>
    <submittedName>
        <fullName evidence="2">Uncharacterized protein</fullName>
    </submittedName>
</protein>
<dbReference type="InParanoid" id="A0A1S0TQD4"/>
<keyword evidence="1" id="KW-0472">Membrane</keyword>
<dbReference type="KEGG" id="loa:LOAG_10198"/>
<dbReference type="GeneID" id="9947643"/>
<organism evidence="2">
    <name type="scientific">Loa loa</name>
    <name type="common">Eye worm</name>
    <name type="synonym">Filaria loa</name>
    <dbReference type="NCBI Taxonomy" id="7209"/>
    <lineage>
        <taxon>Eukaryota</taxon>
        <taxon>Metazoa</taxon>
        <taxon>Ecdysozoa</taxon>
        <taxon>Nematoda</taxon>
        <taxon>Chromadorea</taxon>
        <taxon>Rhabditida</taxon>
        <taxon>Spirurina</taxon>
        <taxon>Spiruromorpha</taxon>
        <taxon>Filarioidea</taxon>
        <taxon>Onchocercidae</taxon>
        <taxon>Loa</taxon>
    </lineage>
</organism>
<dbReference type="EMBL" id="JH712097">
    <property type="protein sequence ID" value="EFO18294.1"/>
    <property type="molecule type" value="Genomic_DNA"/>
</dbReference>
<evidence type="ECO:0000313" key="2">
    <source>
        <dbReference type="EMBL" id="EFO18294.1"/>
    </source>
</evidence>
<accession>A0A1S0TQD4</accession>
<dbReference type="OrthoDB" id="1898221at2759"/>
<sequence>MIGIKYHITLSSNLLVICYLKAQKCVVTSLLSANIINIAMGVFRVTIYGIMAGVFLYALGYDILYMPRVGHTWWIYKLVMLTMSNLEFYKFFSFLNKEWEKFLKKLCSNTKRL</sequence>
<name>A0A1S0TQD4_LOALO</name>
<gene>
    <name evidence="2" type="ORF">LOAG_10198</name>
</gene>
<feature type="transmembrane region" description="Helical" evidence="1">
    <location>
        <begin position="34"/>
        <end position="61"/>
    </location>
</feature>
<dbReference type="CTD" id="9947643"/>
<proteinExistence type="predicted"/>
<keyword evidence="1" id="KW-0812">Transmembrane</keyword>
<keyword evidence="1" id="KW-1133">Transmembrane helix</keyword>
<feature type="transmembrane region" description="Helical" evidence="1">
    <location>
        <begin position="73"/>
        <end position="95"/>
    </location>
</feature>
<dbReference type="RefSeq" id="XP_003145774.1">
    <property type="nucleotide sequence ID" value="XM_003145726.1"/>
</dbReference>
<dbReference type="AlphaFoldDB" id="A0A1S0TQD4"/>